<reference evidence="7" key="1">
    <citation type="journal article" date="2011" name="BMC Genomics">
        <title>Complete genome sequence of the filamentous anoxygenic phototrophic bacterium Chloroflexus aurantiacus.</title>
        <authorList>
            <person name="Tang K.H."/>
            <person name="Barry K."/>
            <person name="Chertkov O."/>
            <person name="Dalin E."/>
            <person name="Han C.S."/>
            <person name="Hauser L.J."/>
            <person name="Honchak B.M."/>
            <person name="Karbach L.E."/>
            <person name="Land M.L."/>
            <person name="Lapidus A."/>
            <person name="Larimer F.W."/>
            <person name="Mikhailova N."/>
            <person name="Pitluck S."/>
            <person name="Pierson B.K."/>
            <person name="Blankenship R.E."/>
        </authorList>
    </citation>
    <scope>NUCLEOTIDE SEQUENCE [LARGE SCALE GENOMIC DNA]</scope>
    <source>
        <strain evidence="7">ATCC 29366 / DSM 635 / J-10-fl</strain>
    </source>
</reference>
<name>A9WHC4_CHLAA</name>
<dbReference type="EnsemblBacteria" id="ABY35636">
    <property type="protein sequence ID" value="ABY35636"/>
    <property type="gene ID" value="Caur_2427"/>
</dbReference>
<evidence type="ECO:0000256" key="4">
    <source>
        <dbReference type="ARBA" id="ARBA00022967"/>
    </source>
</evidence>
<dbReference type="PROSITE" id="PS50893">
    <property type="entry name" value="ABC_TRANSPORTER_2"/>
    <property type="match status" value="1"/>
</dbReference>
<dbReference type="PANTHER" id="PTHR42794">
    <property type="entry name" value="HEMIN IMPORT ATP-BINDING PROTEIN HMUV"/>
    <property type="match status" value="1"/>
</dbReference>
<evidence type="ECO:0000313" key="6">
    <source>
        <dbReference type="EMBL" id="ABY35636.1"/>
    </source>
</evidence>
<accession>A9WHC4</accession>
<keyword evidence="4" id="KW-1278">Translocase</keyword>
<dbReference type="InterPro" id="IPR003439">
    <property type="entry name" value="ABC_transporter-like_ATP-bd"/>
</dbReference>
<dbReference type="SUPFAM" id="SSF52540">
    <property type="entry name" value="P-loop containing nucleoside triphosphate hydrolases"/>
    <property type="match status" value="1"/>
</dbReference>
<keyword evidence="3" id="KW-0067">ATP-binding</keyword>
<keyword evidence="1" id="KW-0813">Transport</keyword>
<dbReference type="RefSeq" id="WP_012258289.1">
    <property type="nucleotide sequence ID" value="NC_010175.1"/>
</dbReference>
<protein>
    <submittedName>
        <fullName evidence="6">ABC transporter related</fullName>
    </submittedName>
</protein>
<dbReference type="STRING" id="324602.Caur_2427"/>
<dbReference type="PATRIC" id="fig|324602.8.peg.2742"/>
<dbReference type="InterPro" id="IPR027417">
    <property type="entry name" value="P-loop_NTPase"/>
</dbReference>
<dbReference type="eggNOG" id="COG4559">
    <property type="taxonomic scope" value="Bacteria"/>
</dbReference>
<dbReference type="KEGG" id="cau:Caur_2427"/>
<organism evidence="6 7">
    <name type="scientific">Chloroflexus aurantiacus (strain ATCC 29366 / DSM 635 / J-10-fl)</name>
    <dbReference type="NCBI Taxonomy" id="324602"/>
    <lineage>
        <taxon>Bacteria</taxon>
        <taxon>Bacillati</taxon>
        <taxon>Chloroflexota</taxon>
        <taxon>Chloroflexia</taxon>
        <taxon>Chloroflexales</taxon>
        <taxon>Chloroflexineae</taxon>
        <taxon>Chloroflexaceae</taxon>
        <taxon>Chloroflexus</taxon>
    </lineage>
</organism>
<dbReference type="AlphaFoldDB" id="A9WHC4"/>
<dbReference type="Gene3D" id="3.40.50.300">
    <property type="entry name" value="P-loop containing nucleotide triphosphate hydrolases"/>
    <property type="match status" value="1"/>
</dbReference>
<dbReference type="GO" id="GO:0016887">
    <property type="term" value="F:ATP hydrolysis activity"/>
    <property type="evidence" value="ECO:0007669"/>
    <property type="project" value="InterPro"/>
</dbReference>
<evidence type="ECO:0000256" key="3">
    <source>
        <dbReference type="ARBA" id="ARBA00022840"/>
    </source>
</evidence>
<feature type="domain" description="ABC transporter" evidence="5">
    <location>
        <begin position="4"/>
        <end position="238"/>
    </location>
</feature>
<dbReference type="HOGENOM" id="CLU_000604_1_11_0"/>
<dbReference type="PROSITE" id="PS00211">
    <property type="entry name" value="ABC_TRANSPORTER_1"/>
    <property type="match status" value="1"/>
</dbReference>
<gene>
    <name evidence="6" type="ordered locus">Caur_2427</name>
</gene>
<evidence type="ECO:0000256" key="1">
    <source>
        <dbReference type="ARBA" id="ARBA00022448"/>
    </source>
</evidence>
<dbReference type="NCBIfam" id="NF010068">
    <property type="entry name" value="PRK13548.1"/>
    <property type="match status" value="1"/>
</dbReference>
<dbReference type="SMART" id="SM00382">
    <property type="entry name" value="AAA"/>
    <property type="match status" value="1"/>
</dbReference>
<evidence type="ECO:0000256" key="2">
    <source>
        <dbReference type="ARBA" id="ARBA00022741"/>
    </source>
</evidence>
<dbReference type="GO" id="GO:0005524">
    <property type="term" value="F:ATP binding"/>
    <property type="evidence" value="ECO:0007669"/>
    <property type="project" value="UniProtKB-KW"/>
</dbReference>
<proteinExistence type="predicted"/>
<dbReference type="InterPro" id="IPR003593">
    <property type="entry name" value="AAA+_ATPase"/>
</dbReference>
<keyword evidence="7" id="KW-1185">Reference proteome</keyword>
<dbReference type="CDD" id="cd03214">
    <property type="entry name" value="ABC_Iron-Siderophores_B12_Hemin"/>
    <property type="match status" value="1"/>
</dbReference>
<dbReference type="Proteomes" id="UP000002008">
    <property type="component" value="Chromosome"/>
</dbReference>
<dbReference type="InterPro" id="IPR017871">
    <property type="entry name" value="ABC_transporter-like_CS"/>
</dbReference>
<dbReference type="InParanoid" id="A9WHC4"/>
<sequence length="271" mass="29057">MTLLVAQDIGYHINGRWLVQSVSLTLSAGEVVALVGPNGAGKSTLLSLLAGDLPPTSGEIWLEGEPLHRLSALAQAQRRAVLRQQIVVTFPFTALEVALMGRAPHLRGYAESDHDRAIAQEALVQTETASFAARPLPTLSGGEQARVQMARVLAQTTPILLLDEPTAALDLRHQHRVLHLARRAADQGGAALIVLHDVNLAALYANRIGVMHQGALCALGTPWDVLRAELLSDVYGVPVTVQPHPRAATPLVLSLPEDMTGSRYTYVAEAR</sequence>
<keyword evidence="2" id="KW-0547">Nucleotide-binding</keyword>
<dbReference type="EMBL" id="CP000909">
    <property type="protein sequence ID" value="ABY35636.1"/>
    <property type="molecule type" value="Genomic_DNA"/>
</dbReference>
<evidence type="ECO:0000259" key="5">
    <source>
        <dbReference type="PROSITE" id="PS50893"/>
    </source>
</evidence>
<evidence type="ECO:0000313" key="7">
    <source>
        <dbReference type="Proteomes" id="UP000002008"/>
    </source>
</evidence>
<dbReference type="PANTHER" id="PTHR42794:SF1">
    <property type="entry name" value="HEMIN IMPORT ATP-BINDING PROTEIN HMUV"/>
    <property type="match status" value="1"/>
</dbReference>
<dbReference type="Pfam" id="PF00005">
    <property type="entry name" value="ABC_tran"/>
    <property type="match status" value="1"/>
</dbReference>